<protein>
    <submittedName>
        <fullName evidence="1">Uncharacterized protein</fullName>
    </submittedName>
</protein>
<comment type="caution">
    <text evidence="1">The sequence shown here is derived from an EMBL/GenBank/DDBJ whole genome shotgun (WGS) entry which is preliminary data.</text>
</comment>
<dbReference type="EMBL" id="QTJU01000013">
    <property type="protein sequence ID" value="RFM25946.1"/>
    <property type="molecule type" value="Genomic_DNA"/>
</dbReference>
<reference evidence="1 2" key="1">
    <citation type="submission" date="2018-08" db="EMBL/GenBank/DDBJ databases">
        <title>Chitinophagaceae sp. K23C18032701, a novel bacterium isolated from forest soil.</title>
        <authorList>
            <person name="Wang C."/>
        </authorList>
    </citation>
    <scope>NUCLEOTIDE SEQUENCE [LARGE SCALE GENOMIC DNA]</scope>
    <source>
        <strain evidence="1 2">K23C18032701</strain>
    </source>
</reference>
<evidence type="ECO:0000313" key="2">
    <source>
        <dbReference type="Proteomes" id="UP000261284"/>
    </source>
</evidence>
<dbReference type="AlphaFoldDB" id="A0A3E1NDA3"/>
<organism evidence="1 2">
    <name type="scientific">Deminuibacter soli</name>
    <dbReference type="NCBI Taxonomy" id="2291815"/>
    <lineage>
        <taxon>Bacteria</taxon>
        <taxon>Pseudomonadati</taxon>
        <taxon>Bacteroidota</taxon>
        <taxon>Chitinophagia</taxon>
        <taxon>Chitinophagales</taxon>
        <taxon>Chitinophagaceae</taxon>
        <taxon>Deminuibacter</taxon>
    </lineage>
</organism>
<dbReference type="Proteomes" id="UP000261284">
    <property type="component" value="Unassembled WGS sequence"/>
</dbReference>
<gene>
    <name evidence="1" type="ORF">DXN05_22785</name>
</gene>
<proteinExistence type="predicted"/>
<name>A0A3E1NDA3_9BACT</name>
<accession>A0A3E1NDA3</accession>
<sequence length="90" mass="10889">MSNQINNFHSLRKEHYENPSLVIEEFTQAVNLEFVQKNLWDWFKTFDGSAYAEGMHHTERSMHIELYEQLLLLAEYAFLMHERKNPEQFP</sequence>
<dbReference type="RefSeq" id="WP_116849611.1">
    <property type="nucleotide sequence ID" value="NZ_QTJU01000013.1"/>
</dbReference>
<evidence type="ECO:0000313" key="1">
    <source>
        <dbReference type="EMBL" id="RFM25946.1"/>
    </source>
</evidence>
<keyword evidence="2" id="KW-1185">Reference proteome</keyword>